<dbReference type="EMBL" id="KN880471">
    <property type="protein sequence ID" value="KIY70241.1"/>
    <property type="molecule type" value="Genomic_DNA"/>
</dbReference>
<keyword evidence="2" id="KW-1185">Reference proteome</keyword>
<gene>
    <name evidence="1" type="ORF">CYLTODRAFT_419971</name>
</gene>
<evidence type="ECO:0008006" key="3">
    <source>
        <dbReference type="Google" id="ProtNLM"/>
    </source>
</evidence>
<organism evidence="1 2">
    <name type="scientific">Cylindrobasidium torrendii FP15055 ss-10</name>
    <dbReference type="NCBI Taxonomy" id="1314674"/>
    <lineage>
        <taxon>Eukaryota</taxon>
        <taxon>Fungi</taxon>
        <taxon>Dikarya</taxon>
        <taxon>Basidiomycota</taxon>
        <taxon>Agaricomycotina</taxon>
        <taxon>Agaricomycetes</taxon>
        <taxon>Agaricomycetidae</taxon>
        <taxon>Agaricales</taxon>
        <taxon>Marasmiineae</taxon>
        <taxon>Physalacriaceae</taxon>
        <taxon>Cylindrobasidium</taxon>
    </lineage>
</organism>
<proteinExistence type="predicted"/>
<dbReference type="SUPFAM" id="SSF49764">
    <property type="entry name" value="HSP20-like chaperones"/>
    <property type="match status" value="1"/>
</dbReference>
<dbReference type="AlphaFoldDB" id="A0A0D7BKW8"/>
<name>A0A0D7BKW8_9AGAR</name>
<reference evidence="1 2" key="1">
    <citation type="journal article" date="2015" name="Fungal Genet. Biol.">
        <title>Evolution of novel wood decay mechanisms in Agaricales revealed by the genome sequences of Fistulina hepatica and Cylindrobasidium torrendii.</title>
        <authorList>
            <person name="Floudas D."/>
            <person name="Held B.W."/>
            <person name="Riley R."/>
            <person name="Nagy L.G."/>
            <person name="Koehler G."/>
            <person name="Ransdell A.S."/>
            <person name="Younus H."/>
            <person name="Chow J."/>
            <person name="Chiniquy J."/>
            <person name="Lipzen A."/>
            <person name="Tritt A."/>
            <person name="Sun H."/>
            <person name="Haridas S."/>
            <person name="LaButti K."/>
            <person name="Ohm R.A."/>
            <person name="Kues U."/>
            <person name="Blanchette R.A."/>
            <person name="Grigoriev I.V."/>
            <person name="Minto R.E."/>
            <person name="Hibbett D.S."/>
        </authorList>
    </citation>
    <scope>NUCLEOTIDE SEQUENCE [LARGE SCALE GENOMIC DNA]</scope>
    <source>
        <strain evidence="1 2">FP15055 ss-10</strain>
    </source>
</reference>
<dbReference type="InterPro" id="IPR008978">
    <property type="entry name" value="HSP20-like_chaperone"/>
</dbReference>
<evidence type="ECO:0000313" key="1">
    <source>
        <dbReference type="EMBL" id="KIY70241.1"/>
    </source>
</evidence>
<accession>A0A0D7BKW8</accession>
<sequence length="195" mass="21556">MTPTSKNMPALPKGIQQLVAHYSNLRIKEMASRGIITVNQSLYKARPAASPPQGNQVFMPRMDVYDNPVSLDITATFEIPGVKADDLSLTIKDGCLIVEGERRDPMMHCGVASRAQNLDGDSDDSDSMDVDRRVGRKIRVRTAVQELRHGRFHRAVPLPAGVQVSLFSHTHLHTFPHIIDGQCLINSDFAVCDVL</sequence>
<dbReference type="Gene3D" id="2.60.40.790">
    <property type="match status" value="1"/>
</dbReference>
<dbReference type="STRING" id="1314674.A0A0D7BKW8"/>
<dbReference type="OrthoDB" id="1431247at2759"/>
<dbReference type="CDD" id="cd06464">
    <property type="entry name" value="ACD_sHsps-like"/>
    <property type="match status" value="1"/>
</dbReference>
<dbReference type="Proteomes" id="UP000054007">
    <property type="component" value="Unassembled WGS sequence"/>
</dbReference>
<protein>
    <recommendedName>
        <fullName evidence="3">SHSP domain-containing protein</fullName>
    </recommendedName>
</protein>
<evidence type="ECO:0000313" key="2">
    <source>
        <dbReference type="Proteomes" id="UP000054007"/>
    </source>
</evidence>